<dbReference type="AlphaFoldDB" id="A0A2Z5GCD0"/>
<reference evidence="2 3" key="1">
    <citation type="journal article" date="2018" name="Front. Microbiol.">
        <title>Hydrolytic Capabilities as a Key to Environmental Success: Chitinolytic and Cellulolytic Acidobacteria From Acidic Sub-arctic Soils and Boreal Peatlands.</title>
        <authorList>
            <person name="Belova S.E."/>
            <person name="Ravin N.V."/>
            <person name="Pankratov T.A."/>
            <person name="Rakitin A.L."/>
            <person name="Ivanova A.A."/>
            <person name="Beletsky A.V."/>
            <person name="Mardanov A.V."/>
            <person name="Sinninghe Damste J.S."/>
            <person name="Dedysh S.N."/>
        </authorList>
    </citation>
    <scope>NUCLEOTIDE SEQUENCE [LARGE SCALE GENOMIC DNA]</scope>
    <source>
        <strain evidence="2 3">SBC82</strain>
        <plasmid evidence="3">pacpol3</plasmid>
    </source>
</reference>
<keyword evidence="2" id="KW-0614">Plasmid</keyword>
<geneLocation type="plasmid" evidence="3">
    <name>pacpol3</name>
</geneLocation>
<organism evidence="2 3">
    <name type="scientific">Acidisarcina polymorpha</name>
    <dbReference type="NCBI Taxonomy" id="2211140"/>
    <lineage>
        <taxon>Bacteria</taxon>
        <taxon>Pseudomonadati</taxon>
        <taxon>Acidobacteriota</taxon>
        <taxon>Terriglobia</taxon>
        <taxon>Terriglobales</taxon>
        <taxon>Acidobacteriaceae</taxon>
        <taxon>Acidisarcina</taxon>
    </lineage>
</organism>
<evidence type="ECO:0000313" key="2">
    <source>
        <dbReference type="EMBL" id="AXC16384.1"/>
    </source>
</evidence>
<dbReference type="Proteomes" id="UP000253606">
    <property type="component" value="Plasmid pACPOL3"/>
</dbReference>
<evidence type="ECO:0000313" key="3">
    <source>
        <dbReference type="Proteomes" id="UP000253606"/>
    </source>
</evidence>
<dbReference type="SUPFAM" id="SSF54427">
    <property type="entry name" value="NTF2-like"/>
    <property type="match status" value="1"/>
</dbReference>
<dbReference type="InterPro" id="IPR027843">
    <property type="entry name" value="DUF4440"/>
</dbReference>
<name>A0A2Z5GCD0_9BACT</name>
<dbReference type="InterPro" id="IPR032710">
    <property type="entry name" value="NTF2-like_dom_sf"/>
</dbReference>
<accession>A0A2Z5GCD0</accession>
<proteinExistence type="predicted"/>
<keyword evidence="3" id="KW-1185">Reference proteome</keyword>
<feature type="domain" description="DUF4440" evidence="1">
    <location>
        <begin position="2"/>
        <end position="67"/>
    </location>
</feature>
<gene>
    <name evidence="2" type="ORF">ACPOL_7194</name>
</gene>
<dbReference type="Pfam" id="PF14534">
    <property type="entry name" value="DUF4440"/>
    <property type="match status" value="1"/>
</dbReference>
<protein>
    <recommendedName>
        <fullName evidence="1">DUF4440 domain-containing protein</fullName>
    </recommendedName>
</protein>
<sequence>MLNKEEVLRDLREGGLAFTSIMLCIEDVRVFETTAMVIGESHATAVRRGFTTSTKFRLVAVYEQVDSALRLSYFQSTQLPDNIPIES</sequence>
<dbReference type="Gene3D" id="3.10.450.50">
    <property type="match status" value="1"/>
</dbReference>
<dbReference type="EMBL" id="CP030844">
    <property type="protein sequence ID" value="AXC16384.1"/>
    <property type="molecule type" value="Genomic_DNA"/>
</dbReference>
<evidence type="ECO:0000259" key="1">
    <source>
        <dbReference type="Pfam" id="PF14534"/>
    </source>
</evidence>
<dbReference type="KEGG" id="abas:ACPOL_7194"/>